<dbReference type="Gene3D" id="3.40.50.720">
    <property type="entry name" value="NAD(P)-binding Rossmann-like Domain"/>
    <property type="match status" value="1"/>
</dbReference>
<organism evidence="2 3">
    <name type="scientific">Demequina activiva</name>
    <dbReference type="NCBI Taxonomy" id="1582364"/>
    <lineage>
        <taxon>Bacteria</taxon>
        <taxon>Bacillati</taxon>
        <taxon>Actinomycetota</taxon>
        <taxon>Actinomycetes</taxon>
        <taxon>Micrococcales</taxon>
        <taxon>Demequinaceae</taxon>
        <taxon>Demequina</taxon>
    </lineage>
</organism>
<keyword evidence="3" id="KW-1185">Reference proteome</keyword>
<dbReference type="GO" id="GO:0004029">
    <property type="term" value="F:aldehyde dehydrogenase (NAD+) activity"/>
    <property type="evidence" value="ECO:0007669"/>
    <property type="project" value="TreeGrafter"/>
</dbReference>
<evidence type="ECO:0000259" key="1">
    <source>
        <dbReference type="Pfam" id="PF01370"/>
    </source>
</evidence>
<protein>
    <recommendedName>
        <fullName evidence="1">NAD-dependent epimerase/dehydratase domain-containing protein</fullName>
    </recommendedName>
</protein>
<evidence type="ECO:0000313" key="2">
    <source>
        <dbReference type="EMBL" id="GIG54381.1"/>
    </source>
</evidence>
<reference evidence="2" key="1">
    <citation type="submission" date="2021-01" db="EMBL/GenBank/DDBJ databases">
        <title>Whole genome shotgun sequence of Demequina activiva NBRC 110675.</title>
        <authorList>
            <person name="Komaki H."/>
            <person name="Tamura T."/>
        </authorList>
    </citation>
    <scope>NUCLEOTIDE SEQUENCE</scope>
    <source>
        <strain evidence="2">NBRC 110675</strain>
    </source>
</reference>
<dbReference type="InterPro" id="IPR001509">
    <property type="entry name" value="Epimerase_deHydtase"/>
</dbReference>
<comment type="caution">
    <text evidence="2">The sequence shown here is derived from an EMBL/GenBank/DDBJ whole genome shotgun (WGS) entry which is preliminary data.</text>
</comment>
<gene>
    <name evidence="2" type="ORF">Dac01nite_11330</name>
</gene>
<dbReference type="PROSITE" id="PS51257">
    <property type="entry name" value="PROKAR_LIPOPROTEIN"/>
    <property type="match status" value="1"/>
</dbReference>
<dbReference type="GO" id="GO:0005737">
    <property type="term" value="C:cytoplasm"/>
    <property type="evidence" value="ECO:0007669"/>
    <property type="project" value="TreeGrafter"/>
</dbReference>
<dbReference type="SUPFAM" id="SSF51735">
    <property type="entry name" value="NAD(P)-binding Rossmann-fold domains"/>
    <property type="match status" value="1"/>
</dbReference>
<dbReference type="Proteomes" id="UP000652354">
    <property type="component" value="Unassembled WGS sequence"/>
</dbReference>
<dbReference type="EMBL" id="BONR01000002">
    <property type="protein sequence ID" value="GIG54381.1"/>
    <property type="molecule type" value="Genomic_DNA"/>
</dbReference>
<dbReference type="InterPro" id="IPR036291">
    <property type="entry name" value="NAD(P)-bd_dom_sf"/>
</dbReference>
<feature type="domain" description="NAD-dependent epimerase/dehydratase" evidence="1">
    <location>
        <begin position="4"/>
        <end position="226"/>
    </location>
</feature>
<sequence length="351" mass="38844">MRVLFIGGTGLISSACSPLAVERGMDLTLVNRGTSIKGTVPDGARAIHADVHDTAALREALREDVAAHGEYDAVVQWIGFSPEHVAQDIETFSGLTRQYVFISSASAYETPPTNYVVREDTTPLSNPYWQYSRDKAECERLLREAGAERDFPFTIVRPSHTYGYSDIIFGITSWAQPWTIADRLRAGRPVLVHGDGTSLWTVTDHRDFAVGLVGLLGNPAALGEDFHITSDDVLAWNQIHGHVADALGVSRDALEEQTVHVPTETLIRFDREAFEGPLKGDKMNAAIFDTAKLRAAVPDFGTRHWFRDSIHESVAWFEADEARRGIDHDANALWDRVADQYTRAVDGIFAP</sequence>
<dbReference type="AlphaFoldDB" id="A0A919Q3S7"/>
<evidence type="ECO:0000313" key="3">
    <source>
        <dbReference type="Proteomes" id="UP000652354"/>
    </source>
</evidence>
<name>A0A919Q3S7_9MICO</name>
<accession>A0A919Q3S7</accession>
<dbReference type="Pfam" id="PF01370">
    <property type="entry name" value="Epimerase"/>
    <property type="match status" value="1"/>
</dbReference>
<dbReference type="InterPro" id="IPR051783">
    <property type="entry name" value="NAD(P)-dependent_oxidoreduct"/>
</dbReference>
<dbReference type="PANTHER" id="PTHR48079:SF6">
    <property type="entry name" value="NAD(P)-BINDING DOMAIN-CONTAINING PROTEIN-RELATED"/>
    <property type="match status" value="1"/>
</dbReference>
<proteinExistence type="predicted"/>
<dbReference type="RefSeq" id="WP_203654150.1">
    <property type="nucleotide sequence ID" value="NZ_BONR01000002.1"/>
</dbReference>
<dbReference type="PANTHER" id="PTHR48079">
    <property type="entry name" value="PROTEIN YEEZ"/>
    <property type="match status" value="1"/>
</dbReference>